<evidence type="ECO:0000259" key="3">
    <source>
        <dbReference type="PROSITE" id="PS50157"/>
    </source>
</evidence>
<evidence type="ECO:0000313" key="4">
    <source>
        <dbReference type="Ensembl" id="ENSPNYP00000016535.1"/>
    </source>
</evidence>
<name>A0A3B4G0X6_9CICH</name>
<keyword evidence="1" id="KW-0479">Metal-binding</keyword>
<dbReference type="PROSITE" id="PS50157">
    <property type="entry name" value="ZINC_FINGER_C2H2_2"/>
    <property type="match status" value="1"/>
</dbReference>
<feature type="region of interest" description="Disordered" evidence="2">
    <location>
        <begin position="48"/>
        <end position="68"/>
    </location>
</feature>
<evidence type="ECO:0000256" key="2">
    <source>
        <dbReference type="SAM" id="MobiDB-lite"/>
    </source>
</evidence>
<evidence type="ECO:0000256" key="1">
    <source>
        <dbReference type="PROSITE-ProRule" id="PRU00042"/>
    </source>
</evidence>
<keyword evidence="1" id="KW-0862">Zinc</keyword>
<dbReference type="InterPro" id="IPR036236">
    <property type="entry name" value="Znf_C2H2_sf"/>
</dbReference>
<accession>A0A3B4G0X6</accession>
<dbReference type="PROSITE" id="PS00028">
    <property type="entry name" value="ZINC_FINGER_C2H2_1"/>
    <property type="match status" value="1"/>
</dbReference>
<dbReference type="AlphaFoldDB" id="A0A3B4G0X6"/>
<protein>
    <recommendedName>
        <fullName evidence="3">C2H2-type domain-containing protein</fullName>
    </recommendedName>
</protein>
<sequence length="189" mass="21698">KEEESVDICLTRSVSQVGEKFEAEELPHRTLRARGPPILPVVKREREERKVTQVKGRRPRPNPRNTLPLARCARSKPAGTMPKQQGKLLALSSRSCAMLDAVRRARLKQLRGPRSQAPKVPKAAHACLQCSTSYKDCDALIMHRLRHIEGKHWPCLLLQLCSKTFFRLRNVRNHIRTHDPKLYKCRSCI</sequence>
<dbReference type="GO" id="GO:0008270">
    <property type="term" value="F:zinc ion binding"/>
    <property type="evidence" value="ECO:0007669"/>
    <property type="project" value="UniProtKB-KW"/>
</dbReference>
<dbReference type="Gene3D" id="3.30.160.60">
    <property type="entry name" value="Classic Zinc Finger"/>
    <property type="match status" value="1"/>
</dbReference>
<dbReference type="STRING" id="303518.ENSPNYP00000016535"/>
<dbReference type="GeneTree" id="ENSGT00940000173749"/>
<dbReference type="SUPFAM" id="SSF57667">
    <property type="entry name" value="beta-beta-alpha zinc fingers"/>
    <property type="match status" value="1"/>
</dbReference>
<dbReference type="Ensembl" id="ENSPNYT00000016945.1">
    <property type="protein sequence ID" value="ENSPNYP00000016535.1"/>
    <property type="gene ID" value="ENSPNYG00000012521.1"/>
</dbReference>
<dbReference type="InterPro" id="IPR013087">
    <property type="entry name" value="Znf_C2H2_type"/>
</dbReference>
<reference evidence="4" key="1">
    <citation type="submission" date="2023-09" db="UniProtKB">
        <authorList>
            <consortium name="Ensembl"/>
        </authorList>
    </citation>
    <scope>IDENTIFICATION</scope>
</reference>
<feature type="domain" description="C2H2-type" evidence="3">
    <location>
        <begin position="153"/>
        <end position="178"/>
    </location>
</feature>
<keyword evidence="1" id="KW-0863">Zinc-finger</keyword>
<proteinExistence type="predicted"/>
<organism evidence="4">
    <name type="scientific">Pundamilia nyererei</name>
    <dbReference type="NCBI Taxonomy" id="303518"/>
    <lineage>
        <taxon>Eukaryota</taxon>
        <taxon>Metazoa</taxon>
        <taxon>Chordata</taxon>
        <taxon>Craniata</taxon>
        <taxon>Vertebrata</taxon>
        <taxon>Euteleostomi</taxon>
        <taxon>Actinopterygii</taxon>
        <taxon>Neopterygii</taxon>
        <taxon>Teleostei</taxon>
        <taxon>Neoteleostei</taxon>
        <taxon>Acanthomorphata</taxon>
        <taxon>Ovalentaria</taxon>
        <taxon>Cichlomorphae</taxon>
        <taxon>Cichliformes</taxon>
        <taxon>Cichlidae</taxon>
        <taxon>African cichlids</taxon>
        <taxon>Pseudocrenilabrinae</taxon>
        <taxon>Haplochromini</taxon>
        <taxon>Pundamilia</taxon>
    </lineage>
</organism>